<feature type="binding site" evidence="6">
    <location>
        <position position="304"/>
    </location>
    <ligand>
        <name>[4Fe-4S] cluster</name>
        <dbReference type="ChEBI" id="CHEBI:49883"/>
        <note>4Fe-4S-S-AdoMet</note>
    </ligand>
</feature>
<dbReference type="InterPro" id="IPR006638">
    <property type="entry name" value="Elp3/MiaA/NifB-like_rSAM"/>
</dbReference>
<proteinExistence type="inferred from homology"/>
<evidence type="ECO:0000256" key="7">
    <source>
        <dbReference type="SAM" id="MobiDB-lite"/>
    </source>
</evidence>
<accession>A0A926HQ67</accession>
<keyword evidence="2 6" id="KW-0949">S-adenosyl-L-methionine</keyword>
<dbReference type="InterPro" id="IPR024560">
    <property type="entry name" value="UPF0313_C"/>
</dbReference>
<evidence type="ECO:0000256" key="2">
    <source>
        <dbReference type="ARBA" id="ARBA00022691"/>
    </source>
</evidence>
<evidence type="ECO:0000313" key="10">
    <source>
        <dbReference type="Proteomes" id="UP000623172"/>
    </source>
</evidence>
<dbReference type="InterPro" id="IPR013704">
    <property type="entry name" value="UPF0313_N"/>
</dbReference>
<dbReference type="NCBIfam" id="TIGR03904">
    <property type="entry name" value="SAM_YgiQ"/>
    <property type="match status" value="1"/>
</dbReference>
<dbReference type="Pfam" id="PF11842">
    <property type="entry name" value="DUF3362"/>
    <property type="match status" value="1"/>
</dbReference>
<reference evidence="9" key="1">
    <citation type="submission" date="2020-08" db="EMBL/GenBank/DDBJ databases">
        <title>Genome public.</title>
        <authorList>
            <person name="Liu C."/>
            <person name="Sun Q."/>
        </authorList>
    </citation>
    <scope>NUCLEOTIDE SEQUENCE</scope>
    <source>
        <strain evidence="9">NSJ-53</strain>
    </source>
</reference>
<dbReference type="Pfam" id="PF08497">
    <property type="entry name" value="Radical_SAM_N"/>
    <property type="match status" value="1"/>
</dbReference>
<feature type="binding site" evidence="6">
    <location>
        <position position="311"/>
    </location>
    <ligand>
        <name>[4Fe-4S] cluster</name>
        <dbReference type="ChEBI" id="CHEBI:49883"/>
        <note>4Fe-4S-S-AdoMet</note>
    </ligand>
</feature>
<dbReference type="SUPFAM" id="SSF102114">
    <property type="entry name" value="Radical SAM enzymes"/>
    <property type="match status" value="1"/>
</dbReference>
<dbReference type="InterPro" id="IPR022946">
    <property type="entry name" value="UPF0313"/>
</dbReference>
<dbReference type="SFLD" id="SFLDS00029">
    <property type="entry name" value="Radical_SAM"/>
    <property type="match status" value="1"/>
</dbReference>
<dbReference type="GO" id="GO:0005506">
    <property type="term" value="F:iron ion binding"/>
    <property type="evidence" value="ECO:0007669"/>
    <property type="project" value="UniProtKB-UniRule"/>
</dbReference>
<dbReference type="PANTHER" id="PTHR32331:SF0">
    <property type="entry name" value="UPF0313 PROTEIN YGIQ"/>
    <property type="match status" value="1"/>
</dbReference>
<sequence>MQFLPVNRQDLEARGIDQPDFVMVSGDAYVDHPSFGPVIIARWLEHHGYSVGIIPQPDWRSTADIEKLGRPRLAFLVCAGNVDSMVNHYTALKRRRHDDAYSPGGRSGMRPDRATLVYCNLIRQAFEGVPIIIGGIEASLRRLAHYDYWDDRVRRSILLDSRADLLIYGMGERPSVEIADALSAGIPVSEITYVNGTCFKASNLEDVVDFVEIPSFEAAARDKKSYARAFMVQQENQNAMNGKRLAQRHGPGYVVQNPPAQPLDQETLDAVYDLPYMRAAHPMYEEPIPAFSEVAFSITSNRGCFGSCSFCALGFHQGRIIQARSHESILREAELLTRQQDFKGYIHDVGGPTADFRFPACDDQLERGPCPGRQCLFPRPCGKLRVDHGDYLALLRKLRRVPGVKKVFVRSGLRYDYIVLDKDPTFLKELVAHHVSGQLKVAPEHVSERVLRLMGKPGHDVYSAFKRRYSQANRELHKKQYLVPYYISSHPGSTLEDAVQLAETIRNEGVVPEQVQDFYPTPGTLSTCMYFTGMDPRTGRPVHVPKGREKELQRALLQYSHPKNRAMVVEALQLCGREDLIGFDKKCLVRPLEGRPANRGHGKGGTGRNGPRPAPKGRRKR</sequence>
<name>A0A926HQ67_9FIRM</name>
<evidence type="ECO:0000256" key="4">
    <source>
        <dbReference type="ARBA" id="ARBA00023004"/>
    </source>
</evidence>
<feature type="binding site" evidence="6">
    <location>
        <position position="308"/>
    </location>
    <ligand>
        <name>[4Fe-4S] cluster</name>
        <dbReference type="ChEBI" id="CHEBI:49883"/>
        <note>4Fe-4S-S-AdoMet</note>
    </ligand>
</feature>
<comment type="cofactor">
    <cofactor evidence="6">
        <name>[4Fe-4S] cluster</name>
        <dbReference type="ChEBI" id="CHEBI:49883"/>
    </cofactor>
    <text evidence="6">Binds 1 [4Fe-4S] cluster. The cluster is coordinated with 3 cysteines and an exchangeable S-adenosyl-L-methionine.</text>
</comment>
<dbReference type="Proteomes" id="UP000623172">
    <property type="component" value="Unassembled WGS sequence"/>
</dbReference>
<comment type="caution">
    <text evidence="9">The sequence shown here is derived from an EMBL/GenBank/DDBJ whole genome shotgun (WGS) entry which is preliminary data.</text>
</comment>
<keyword evidence="3 6" id="KW-0479">Metal-binding</keyword>
<dbReference type="SMART" id="SM00729">
    <property type="entry name" value="Elp3"/>
    <property type="match status" value="1"/>
</dbReference>
<evidence type="ECO:0000313" key="9">
    <source>
        <dbReference type="EMBL" id="MBC8530931.1"/>
    </source>
</evidence>
<dbReference type="SFLD" id="SFLDG01069">
    <property type="entry name" value="UPF0313"/>
    <property type="match status" value="1"/>
</dbReference>
<dbReference type="GO" id="GO:0003824">
    <property type="term" value="F:catalytic activity"/>
    <property type="evidence" value="ECO:0007669"/>
    <property type="project" value="InterPro"/>
</dbReference>
<dbReference type="InterPro" id="IPR023404">
    <property type="entry name" value="rSAM_horseshoe"/>
</dbReference>
<evidence type="ECO:0000256" key="5">
    <source>
        <dbReference type="ARBA" id="ARBA00023014"/>
    </source>
</evidence>
<dbReference type="InterPro" id="IPR058240">
    <property type="entry name" value="rSAM_sf"/>
</dbReference>
<keyword evidence="10" id="KW-1185">Reference proteome</keyword>
<organism evidence="9 10">
    <name type="scientific">Gehongia tenuis</name>
    <dbReference type="NCBI Taxonomy" id="2763655"/>
    <lineage>
        <taxon>Bacteria</taxon>
        <taxon>Bacillati</taxon>
        <taxon>Bacillota</taxon>
        <taxon>Clostridia</taxon>
        <taxon>Christensenellales</taxon>
        <taxon>Christensenellaceae</taxon>
        <taxon>Gehongia</taxon>
    </lineage>
</organism>
<evidence type="ECO:0000256" key="6">
    <source>
        <dbReference type="HAMAP-Rule" id="MF_01251"/>
    </source>
</evidence>
<feature type="domain" description="Radical SAM core" evidence="8">
    <location>
        <begin position="290"/>
        <end position="562"/>
    </location>
</feature>
<gene>
    <name evidence="9" type="ORF">H8696_03625</name>
</gene>
<protein>
    <submittedName>
        <fullName evidence="9">YgiQ family radical SAM protein</fullName>
    </submittedName>
</protein>
<evidence type="ECO:0000256" key="1">
    <source>
        <dbReference type="ARBA" id="ARBA00022485"/>
    </source>
</evidence>
<dbReference type="EMBL" id="JACRSR010000001">
    <property type="protein sequence ID" value="MBC8530931.1"/>
    <property type="molecule type" value="Genomic_DNA"/>
</dbReference>
<feature type="region of interest" description="Disordered" evidence="7">
    <location>
        <begin position="592"/>
        <end position="621"/>
    </location>
</feature>
<keyword evidence="4 6" id="KW-0408">Iron</keyword>
<evidence type="ECO:0000259" key="8">
    <source>
        <dbReference type="PROSITE" id="PS51918"/>
    </source>
</evidence>
<dbReference type="AlphaFoldDB" id="A0A926HQ67"/>
<dbReference type="HAMAP" id="MF_01251">
    <property type="entry name" value="UPF0313"/>
    <property type="match status" value="1"/>
</dbReference>
<dbReference type="PANTHER" id="PTHR32331">
    <property type="entry name" value="UPF0313 PROTEIN YGIQ"/>
    <property type="match status" value="1"/>
</dbReference>
<dbReference type="GO" id="GO:0051539">
    <property type="term" value="F:4 iron, 4 sulfur cluster binding"/>
    <property type="evidence" value="ECO:0007669"/>
    <property type="project" value="UniProtKB-KW"/>
</dbReference>
<keyword evidence="5 6" id="KW-0411">Iron-sulfur</keyword>
<dbReference type="SFLD" id="SFLDG01082">
    <property type="entry name" value="B12-binding_domain_containing"/>
    <property type="match status" value="1"/>
</dbReference>
<dbReference type="Gene3D" id="3.80.30.20">
    <property type="entry name" value="tm_1862 like domain"/>
    <property type="match status" value="1"/>
</dbReference>
<dbReference type="InterPro" id="IPR007197">
    <property type="entry name" value="rSAM"/>
</dbReference>
<comment type="similarity">
    <text evidence="6">Belongs to the UPF0313 family.</text>
</comment>
<keyword evidence="1 6" id="KW-0004">4Fe-4S</keyword>
<evidence type="ECO:0000256" key="3">
    <source>
        <dbReference type="ARBA" id="ARBA00022723"/>
    </source>
</evidence>
<dbReference type="RefSeq" id="WP_249315001.1">
    <property type="nucleotide sequence ID" value="NZ_JACRSR010000001.1"/>
</dbReference>
<dbReference type="PROSITE" id="PS51918">
    <property type="entry name" value="RADICAL_SAM"/>
    <property type="match status" value="1"/>
</dbReference>